<protein>
    <submittedName>
        <fullName evidence="1">Uncharacterized protein</fullName>
    </submittedName>
</protein>
<dbReference type="EMBL" id="BSUM01000001">
    <property type="protein sequence ID" value="GMA30505.1"/>
    <property type="molecule type" value="Genomic_DNA"/>
</dbReference>
<keyword evidence="2" id="KW-1185">Reference proteome</keyword>
<dbReference type="PANTHER" id="PTHR30522">
    <property type="entry name" value="NUCLEOSIDE TRIPHOSPHATE PYROPHOSPHOHYDROLASE"/>
    <property type="match status" value="1"/>
</dbReference>
<dbReference type="GO" id="GO:0046081">
    <property type="term" value="P:dUTP catabolic process"/>
    <property type="evidence" value="ECO:0007669"/>
    <property type="project" value="TreeGrafter"/>
</dbReference>
<dbReference type="GO" id="GO:0006203">
    <property type="term" value="P:dGTP catabolic process"/>
    <property type="evidence" value="ECO:0007669"/>
    <property type="project" value="TreeGrafter"/>
</dbReference>
<dbReference type="GO" id="GO:0046061">
    <property type="term" value="P:dATP catabolic process"/>
    <property type="evidence" value="ECO:0007669"/>
    <property type="project" value="TreeGrafter"/>
</dbReference>
<proteinExistence type="predicted"/>
<dbReference type="PANTHER" id="PTHR30522:SF0">
    <property type="entry name" value="NUCLEOSIDE TRIPHOSPHATE PYROPHOSPHOHYDROLASE"/>
    <property type="match status" value="1"/>
</dbReference>
<dbReference type="GO" id="GO:0047429">
    <property type="term" value="F:nucleoside triphosphate diphosphatase activity"/>
    <property type="evidence" value="ECO:0007669"/>
    <property type="project" value="TreeGrafter"/>
</dbReference>
<name>A0AA37UK07_9MICO</name>
<organism evidence="1 2">
    <name type="scientific">Litorihabitans aurantiacus</name>
    <dbReference type="NCBI Taxonomy" id="1930061"/>
    <lineage>
        <taxon>Bacteria</taxon>
        <taxon>Bacillati</taxon>
        <taxon>Actinomycetota</taxon>
        <taxon>Actinomycetes</taxon>
        <taxon>Micrococcales</taxon>
        <taxon>Beutenbergiaceae</taxon>
        <taxon>Litorihabitans</taxon>
    </lineage>
</organism>
<dbReference type="Proteomes" id="UP001157161">
    <property type="component" value="Unassembled WGS sequence"/>
</dbReference>
<accession>A0AA37UK07</accession>
<reference evidence="1" key="1">
    <citation type="journal article" date="2014" name="Int. J. Syst. Evol. Microbiol.">
        <title>Complete genome sequence of Corynebacterium casei LMG S-19264T (=DSM 44701T), isolated from a smear-ripened cheese.</title>
        <authorList>
            <consortium name="US DOE Joint Genome Institute (JGI-PGF)"/>
            <person name="Walter F."/>
            <person name="Albersmeier A."/>
            <person name="Kalinowski J."/>
            <person name="Ruckert C."/>
        </authorList>
    </citation>
    <scope>NUCLEOTIDE SEQUENCE</scope>
    <source>
        <strain evidence="1">NBRC 112290</strain>
    </source>
</reference>
<dbReference type="GO" id="GO:0046047">
    <property type="term" value="P:TTP catabolic process"/>
    <property type="evidence" value="ECO:0007669"/>
    <property type="project" value="TreeGrafter"/>
</dbReference>
<evidence type="ECO:0000313" key="1">
    <source>
        <dbReference type="EMBL" id="GMA30505.1"/>
    </source>
</evidence>
<comment type="caution">
    <text evidence="1">The sequence shown here is derived from an EMBL/GenBank/DDBJ whole genome shotgun (WGS) entry which is preliminary data.</text>
</comment>
<dbReference type="InterPro" id="IPR011551">
    <property type="entry name" value="NTP_PyrPHydrolase_MazG"/>
</dbReference>
<dbReference type="AlphaFoldDB" id="A0AA37UK07"/>
<sequence length="120" mass="12066">MFGDVDARDADAVRAMWEDVKAAERAASGAGRPSAADGVPTSLPALARAQKMLGRAERAGVAVGPDFDVDPGDAQAAAGAEIGAELLAVVARARALGVDAESALRAQVRTVASQVRDAGV</sequence>
<evidence type="ECO:0000313" key="2">
    <source>
        <dbReference type="Proteomes" id="UP001157161"/>
    </source>
</evidence>
<dbReference type="GO" id="GO:0046052">
    <property type="term" value="P:UTP catabolic process"/>
    <property type="evidence" value="ECO:0007669"/>
    <property type="project" value="TreeGrafter"/>
</dbReference>
<gene>
    <name evidence="1" type="ORF">GCM10025875_04970</name>
</gene>
<dbReference type="GO" id="GO:0046076">
    <property type="term" value="P:dTTP catabolic process"/>
    <property type="evidence" value="ECO:0007669"/>
    <property type="project" value="TreeGrafter"/>
</dbReference>
<reference evidence="1" key="2">
    <citation type="submission" date="2023-02" db="EMBL/GenBank/DDBJ databases">
        <authorList>
            <person name="Sun Q."/>
            <person name="Mori K."/>
        </authorList>
    </citation>
    <scope>NUCLEOTIDE SEQUENCE</scope>
    <source>
        <strain evidence="1">NBRC 112290</strain>
    </source>
</reference>
<dbReference type="Gene3D" id="1.10.287.1080">
    <property type="entry name" value="MazG-like"/>
    <property type="match status" value="1"/>
</dbReference>